<dbReference type="Pfam" id="PF00587">
    <property type="entry name" value="tRNA-synt_2b"/>
    <property type="match status" value="1"/>
</dbReference>
<dbReference type="InterPro" id="IPR033730">
    <property type="entry name" value="ProRS_core_prok"/>
</dbReference>
<evidence type="ECO:0000313" key="12">
    <source>
        <dbReference type="EMBL" id="QDX29117.1"/>
    </source>
</evidence>
<evidence type="ECO:0000256" key="2">
    <source>
        <dbReference type="ARBA" id="ARBA00011738"/>
    </source>
</evidence>
<accession>A0A5B8I7F2</accession>
<evidence type="ECO:0000256" key="5">
    <source>
        <dbReference type="ARBA" id="ARBA00022741"/>
    </source>
</evidence>
<keyword evidence="7 10" id="KW-0648">Protein biosynthesis</keyword>
<dbReference type="GO" id="GO:0005829">
    <property type="term" value="C:cytosol"/>
    <property type="evidence" value="ECO:0007669"/>
    <property type="project" value="TreeGrafter"/>
</dbReference>
<dbReference type="Gene3D" id="3.40.50.800">
    <property type="entry name" value="Anticodon-binding domain"/>
    <property type="match status" value="1"/>
</dbReference>
<evidence type="ECO:0000256" key="4">
    <source>
        <dbReference type="ARBA" id="ARBA00022598"/>
    </source>
</evidence>
<evidence type="ECO:0000256" key="1">
    <source>
        <dbReference type="ARBA" id="ARBA00004496"/>
    </source>
</evidence>
<gene>
    <name evidence="10 12" type="primary">proS</name>
    <name evidence="12" type="ORF">Dpoa569_0000829</name>
</gene>
<comment type="catalytic activity">
    <reaction evidence="9 10">
        <text>tRNA(Pro) + L-proline + ATP = L-prolyl-tRNA(Pro) + AMP + diphosphate</text>
        <dbReference type="Rhea" id="RHEA:14305"/>
        <dbReference type="Rhea" id="RHEA-COMP:9700"/>
        <dbReference type="Rhea" id="RHEA-COMP:9702"/>
        <dbReference type="ChEBI" id="CHEBI:30616"/>
        <dbReference type="ChEBI" id="CHEBI:33019"/>
        <dbReference type="ChEBI" id="CHEBI:60039"/>
        <dbReference type="ChEBI" id="CHEBI:78442"/>
        <dbReference type="ChEBI" id="CHEBI:78532"/>
        <dbReference type="ChEBI" id="CHEBI:456215"/>
        <dbReference type="EC" id="6.1.1.15"/>
    </reaction>
</comment>
<proteinExistence type="inferred from homology"/>
<dbReference type="GO" id="GO:0005524">
    <property type="term" value="F:ATP binding"/>
    <property type="evidence" value="ECO:0007669"/>
    <property type="project" value="UniProtKB-UniRule"/>
</dbReference>
<dbReference type="InterPro" id="IPR006195">
    <property type="entry name" value="aa-tRNA-synth_II"/>
</dbReference>
<comment type="function">
    <text evidence="10">Catalyzes the attachment of proline to tRNA(Pro) in a two-step reaction: proline is first activated by ATP to form Pro-AMP and then transferred to the acceptor end of tRNA(Pro). As ProRS can inadvertently accommodate and process non-cognate amino acids such as alanine and cysteine, to avoid such errors it has two additional distinct editing activities against alanine. One activity is designated as 'pretransfer' editing and involves the tRNA(Pro)-independent hydrolysis of activated Ala-AMP. The other activity is designated 'posttransfer' editing and involves deacylation of mischarged Ala-tRNA(Pro). The misacylated Cys-tRNA(Pro) is not edited by ProRS.</text>
</comment>
<dbReference type="FunFam" id="3.30.930.10:FF:000097">
    <property type="entry name" value="Proline--tRNA ligase"/>
    <property type="match status" value="1"/>
</dbReference>
<evidence type="ECO:0000259" key="11">
    <source>
        <dbReference type="PROSITE" id="PS50862"/>
    </source>
</evidence>
<dbReference type="CDD" id="cd00861">
    <property type="entry name" value="ProRS_anticodon_short"/>
    <property type="match status" value="1"/>
</dbReference>
<dbReference type="InterPro" id="IPR007214">
    <property type="entry name" value="YbaK/aa-tRNA-synth-assoc-dom"/>
</dbReference>
<dbReference type="SUPFAM" id="SSF55826">
    <property type="entry name" value="YbaK/ProRS associated domain"/>
    <property type="match status" value="1"/>
</dbReference>
<dbReference type="FunFam" id="3.40.50.800:FF:000006">
    <property type="entry name" value="Proline--tRNA ligase"/>
    <property type="match status" value="1"/>
</dbReference>
<dbReference type="OrthoDB" id="9809052at2"/>
<dbReference type="Gene3D" id="3.90.960.10">
    <property type="entry name" value="YbaK/aminoacyl-tRNA synthetase-associated domain"/>
    <property type="match status" value="1"/>
</dbReference>
<comment type="subunit">
    <text evidence="2 10">Homodimer.</text>
</comment>
<dbReference type="PROSITE" id="PS50862">
    <property type="entry name" value="AA_TRNA_LIGASE_II"/>
    <property type="match status" value="1"/>
</dbReference>
<dbReference type="EMBL" id="CP042220">
    <property type="protein sequence ID" value="QDX29117.1"/>
    <property type="molecule type" value="Genomic_DNA"/>
</dbReference>
<keyword evidence="6 10" id="KW-0067">ATP-binding</keyword>
<dbReference type="FunFam" id="3.30.930.10:FF:000043">
    <property type="entry name" value="Proline--tRNA ligase"/>
    <property type="match status" value="1"/>
</dbReference>
<dbReference type="InterPro" id="IPR044140">
    <property type="entry name" value="ProRS_anticodon_short"/>
</dbReference>
<dbReference type="PANTHER" id="PTHR42753:SF2">
    <property type="entry name" value="PROLINE--TRNA LIGASE"/>
    <property type="match status" value="1"/>
</dbReference>
<dbReference type="NCBIfam" id="NF006625">
    <property type="entry name" value="PRK09194.1"/>
    <property type="match status" value="1"/>
</dbReference>
<keyword evidence="3 10" id="KW-0963">Cytoplasm</keyword>
<dbReference type="InterPro" id="IPR002316">
    <property type="entry name" value="Pro-tRNA-ligase_IIa"/>
</dbReference>
<dbReference type="HAMAP" id="MF_01569">
    <property type="entry name" value="Pro_tRNA_synth_type1"/>
    <property type="match status" value="1"/>
</dbReference>
<dbReference type="NCBIfam" id="TIGR00409">
    <property type="entry name" value="proS_fam_II"/>
    <property type="match status" value="1"/>
</dbReference>
<dbReference type="InterPro" id="IPR002314">
    <property type="entry name" value="aa-tRNA-synt_IIb"/>
</dbReference>
<dbReference type="PIRSF" id="PIRSF001535">
    <property type="entry name" value="ProRS_1"/>
    <property type="match status" value="1"/>
</dbReference>
<evidence type="ECO:0000256" key="7">
    <source>
        <dbReference type="ARBA" id="ARBA00022917"/>
    </source>
</evidence>
<reference evidence="12 13" key="1">
    <citation type="journal article" date="2019" name="Environ. Microbiol.">
        <title>The phytopathogenic nature of Dickeya aquatica 174/2 and the dynamic early evolution of Dickeya pathogenicity.</title>
        <authorList>
            <person name="Duprey A."/>
            <person name="Taib N."/>
            <person name="Leonard S."/>
            <person name="Garin T."/>
            <person name="Flandrois J.P."/>
            <person name="Nasser W."/>
            <person name="Brochier-Armanet C."/>
            <person name="Reverchon S."/>
        </authorList>
    </citation>
    <scope>NUCLEOTIDE SEQUENCE [LARGE SCALE GENOMIC DNA]</scope>
    <source>
        <strain evidence="12 13">NCPPB 569</strain>
    </source>
</reference>
<keyword evidence="13" id="KW-1185">Reference proteome</keyword>
<dbReference type="Pfam" id="PF04073">
    <property type="entry name" value="tRNA_edit"/>
    <property type="match status" value="1"/>
</dbReference>
<dbReference type="Gene3D" id="3.30.930.10">
    <property type="entry name" value="Bira Bifunctional Protein, Domain 2"/>
    <property type="match status" value="2"/>
</dbReference>
<dbReference type="GO" id="GO:0004827">
    <property type="term" value="F:proline-tRNA ligase activity"/>
    <property type="evidence" value="ECO:0007669"/>
    <property type="project" value="UniProtKB-UniRule"/>
</dbReference>
<keyword evidence="8 10" id="KW-0030">Aminoacyl-tRNA synthetase</keyword>
<dbReference type="EC" id="6.1.1.15" evidence="10"/>
<keyword evidence="4 10" id="KW-0436">Ligase</keyword>
<evidence type="ECO:0000256" key="8">
    <source>
        <dbReference type="ARBA" id="ARBA00023146"/>
    </source>
</evidence>
<dbReference type="CDD" id="cd00779">
    <property type="entry name" value="ProRS_core_prok"/>
    <property type="match status" value="1"/>
</dbReference>
<dbReference type="InterPro" id="IPR050062">
    <property type="entry name" value="Pro-tRNA_synthetase"/>
</dbReference>
<dbReference type="PRINTS" id="PR01046">
    <property type="entry name" value="TRNASYNTHPRO"/>
</dbReference>
<comment type="similarity">
    <text evidence="10">Belongs to the class-II aminoacyl-tRNA synthetase family. ProS type 1 subfamily.</text>
</comment>
<name>A0A5B8I7F2_9GAMM</name>
<comment type="domain">
    <text evidence="10">Consists of three domains: the N-terminal catalytic domain, the editing domain and the C-terminal anticodon-binding domain.</text>
</comment>
<organism evidence="12 13">
    <name type="scientific">Dickeya poaceiphila</name>
    <dbReference type="NCBI Taxonomy" id="568768"/>
    <lineage>
        <taxon>Bacteria</taxon>
        <taxon>Pseudomonadati</taxon>
        <taxon>Pseudomonadota</taxon>
        <taxon>Gammaproteobacteria</taxon>
        <taxon>Enterobacterales</taxon>
        <taxon>Pectobacteriaceae</taxon>
        <taxon>Dickeya</taxon>
    </lineage>
</organism>
<dbReference type="GO" id="GO:0006433">
    <property type="term" value="P:prolyl-tRNA aminoacylation"/>
    <property type="evidence" value="ECO:0007669"/>
    <property type="project" value="UniProtKB-UniRule"/>
</dbReference>
<dbReference type="GO" id="GO:0002161">
    <property type="term" value="F:aminoacyl-tRNA deacylase activity"/>
    <property type="evidence" value="ECO:0007669"/>
    <property type="project" value="InterPro"/>
</dbReference>
<dbReference type="CDD" id="cd04334">
    <property type="entry name" value="ProRS-INS"/>
    <property type="match status" value="1"/>
</dbReference>
<comment type="subcellular location">
    <subcellularLocation>
        <location evidence="1 10">Cytoplasm</location>
    </subcellularLocation>
</comment>
<evidence type="ECO:0000256" key="6">
    <source>
        <dbReference type="ARBA" id="ARBA00022840"/>
    </source>
</evidence>
<dbReference type="AlphaFoldDB" id="A0A5B8I7F2"/>
<protein>
    <recommendedName>
        <fullName evidence="10">Proline--tRNA ligase</fullName>
        <ecNumber evidence="10">6.1.1.15</ecNumber>
    </recommendedName>
    <alternativeName>
        <fullName evidence="10">Prolyl-tRNA synthetase</fullName>
        <shortName evidence="10">ProRS</shortName>
    </alternativeName>
</protein>
<dbReference type="SUPFAM" id="SSF52954">
    <property type="entry name" value="Class II aaRS ABD-related"/>
    <property type="match status" value="1"/>
</dbReference>
<dbReference type="Proteomes" id="UP000320591">
    <property type="component" value="Chromosome"/>
</dbReference>
<dbReference type="InterPro" id="IPR036621">
    <property type="entry name" value="Anticodon-bd_dom_sf"/>
</dbReference>
<dbReference type="InterPro" id="IPR004500">
    <property type="entry name" value="Pro-tRNA-synth_IIa_bac-type"/>
</dbReference>
<dbReference type="InterPro" id="IPR004154">
    <property type="entry name" value="Anticodon-bd"/>
</dbReference>
<dbReference type="InterPro" id="IPR045864">
    <property type="entry name" value="aa-tRNA-synth_II/BPL/LPL"/>
</dbReference>
<dbReference type="FunFam" id="3.90.960.10:FF:000001">
    <property type="entry name" value="Proline--tRNA ligase"/>
    <property type="match status" value="1"/>
</dbReference>
<keyword evidence="5 10" id="KW-0547">Nucleotide-binding</keyword>
<dbReference type="Pfam" id="PF03129">
    <property type="entry name" value="HGTP_anticodon"/>
    <property type="match status" value="1"/>
</dbReference>
<sequence length="572" mass="63843">MRTSQYMLSTLKETPADAEVISHQLMLRAGMIRKLASGLYTWLPTGLRVLKKVENIVREEMNNAGAIEISMPVVQPADLWQESGRWEQYGPELLRFVDRGDRPFVLGPTHEEVITDLIRNEISSYKQLPLNFYQIQTKFRDEVRPRFGVMRAREFLMKDAYSFHTTQESLQVTYDAMYAAYSKIFSRMDLDFRPVQADTGSIGGNASHEFQVLASSGEDDIVFSTESDYAANIELAEAVAPENDRATPTQAMTLVDTPNAKTIAELVEQFNVPVEKTVKTLLVKASEESGHKLIALLVRGDHELNEVKAEKLTQVASPLTFATEDEIRAAVKAGPGSLGPVNLPLPVVVDRTVAAMSDFSAGANIDGKHYFGINWERDVALPQVADIRNVVEGDRSPDGKGTLLIKRGIEVGHIFQLGNKYSEALKATVQGEDGRNQILTMGCYGIGVTRVIAAAIEQNHDDRGIIWPDAIAPFQVAILPMNMHKSFRVQEVAENIYQQLRANGIDVLLDDRKERPGVMFADMELIGIPHTIVIGDRNLDNDEIEYKHRRKGEKEMIKAGDIVEFLLSQCTR</sequence>
<evidence type="ECO:0000313" key="13">
    <source>
        <dbReference type="Proteomes" id="UP000320591"/>
    </source>
</evidence>
<dbReference type="RefSeq" id="WP_042872435.1">
    <property type="nucleotide sequence ID" value="NZ_CM001975.1"/>
</dbReference>
<evidence type="ECO:0000256" key="10">
    <source>
        <dbReference type="HAMAP-Rule" id="MF_01569"/>
    </source>
</evidence>
<evidence type="ECO:0000256" key="9">
    <source>
        <dbReference type="ARBA" id="ARBA00047671"/>
    </source>
</evidence>
<dbReference type="InterPro" id="IPR023717">
    <property type="entry name" value="Pro-tRNA-Synthase_IIa_type1"/>
</dbReference>
<evidence type="ECO:0000256" key="3">
    <source>
        <dbReference type="ARBA" id="ARBA00022490"/>
    </source>
</evidence>
<dbReference type="InterPro" id="IPR036754">
    <property type="entry name" value="YbaK/aa-tRNA-synt-asso_dom_sf"/>
</dbReference>
<dbReference type="SUPFAM" id="SSF55681">
    <property type="entry name" value="Class II aaRS and biotin synthetases"/>
    <property type="match status" value="1"/>
</dbReference>
<dbReference type="PANTHER" id="PTHR42753">
    <property type="entry name" value="MITOCHONDRIAL RIBOSOME PROTEIN L39/PROLYL-TRNA LIGASE FAMILY MEMBER"/>
    <property type="match status" value="1"/>
</dbReference>
<dbReference type="STRING" id="568768.GCA_000406125_03139"/>
<dbReference type="KEGG" id="dic:Dpoa569_0000829"/>
<feature type="domain" description="Aminoacyl-transfer RNA synthetases class-II family profile" evidence="11">
    <location>
        <begin position="38"/>
        <end position="468"/>
    </location>
</feature>